<accession>A0ABN9TGQ9</accession>
<feature type="non-terminal residue" evidence="3">
    <location>
        <position position="1"/>
    </location>
</feature>
<feature type="region of interest" description="Disordered" evidence="2">
    <location>
        <begin position="47"/>
        <end position="74"/>
    </location>
</feature>
<feature type="compositionally biased region" description="Low complexity" evidence="2">
    <location>
        <begin position="573"/>
        <end position="585"/>
    </location>
</feature>
<evidence type="ECO:0000313" key="4">
    <source>
        <dbReference type="Proteomes" id="UP001189429"/>
    </source>
</evidence>
<feature type="coiled-coil region" evidence="1">
    <location>
        <begin position="156"/>
        <end position="218"/>
    </location>
</feature>
<feature type="coiled-coil region" evidence="1">
    <location>
        <begin position="89"/>
        <end position="123"/>
    </location>
</feature>
<feature type="coiled-coil region" evidence="1">
    <location>
        <begin position="268"/>
        <end position="400"/>
    </location>
</feature>
<organism evidence="3 4">
    <name type="scientific">Prorocentrum cordatum</name>
    <dbReference type="NCBI Taxonomy" id="2364126"/>
    <lineage>
        <taxon>Eukaryota</taxon>
        <taxon>Sar</taxon>
        <taxon>Alveolata</taxon>
        <taxon>Dinophyceae</taxon>
        <taxon>Prorocentrales</taxon>
        <taxon>Prorocentraceae</taxon>
        <taxon>Prorocentrum</taxon>
    </lineage>
</organism>
<keyword evidence="4" id="KW-1185">Reference proteome</keyword>
<proteinExistence type="predicted"/>
<dbReference type="Proteomes" id="UP001189429">
    <property type="component" value="Unassembled WGS sequence"/>
</dbReference>
<evidence type="ECO:0000256" key="1">
    <source>
        <dbReference type="SAM" id="Coils"/>
    </source>
</evidence>
<name>A0ABN9TGQ9_9DINO</name>
<protein>
    <submittedName>
        <fullName evidence="3">Uncharacterized protein</fullName>
    </submittedName>
</protein>
<reference evidence="3" key="1">
    <citation type="submission" date="2023-10" db="EMBL/GenBank/DDBJ databases">
        <authorList>
            <person name="Chen Y."/>
            <person name="Shah S."/>
            <person name="Dougan E. K."/>
            <person name="Thang M."/>
            <person name="Chan C."/>
        </authorList>
    </citation>
    <scope>NUCLEOTIDE SEQUENCE [LARGE SCALE GENOMIC DNA]</scope>
</reference>
<feature type="compositionally biased region" description="Low complexity" evidence="2">
    <location>
        <begin position="11"/>
        <end position="33"/>
    </location>
</feature>
<gene>
    <name evidence="3" type="ORF">PCOR1329_LOCUS38742</name>
</gene>
<dbReference type="EMBL" id="CAUYUJ010014686">
    <property type="protein sequence ID" value="CAK0844694.1"/>
    <property type="molecule type" value="Genomic_DNA"/>
</dbReference>
<feature type="compositionally biased region" description="Gly residues" evidence="2">
    <location>
        <begin position="603"/>
        <end position="616"/>
    </location>
</feature>
<feature type="region of interest" description="Disordered" evidence="2">
    <location>
        <begin position="598"/>
        <end position="636"/>
    </location>
</feature>
<feature type="non-terminal residue" evidence="3">
    <location>
        <position position="636"/>
    </location>
</feature>
<comment type="caution">
    <text evidence="3">The sequence shown here is derived from an EMBL/GenBank/DDBJ whole genome shotgun (WGS) entry which is preliminary data.</text>
</comment>
<feature type="region of interest" description="Disordered" evidence="2">
    <location>
        <begin position="1"/>
        <end position="33"/>
    </location>
</feature>
<keyword evidence="1" id="KW-0175">Coiled coil</keyword>
<feature type="region of interest" description="Disordered" evidence="2">
    <location>
        <begin position="565"/>
        <end position="585"/>
    </location>
</feature>
<evidence type="ECO:0000313" key="3">
    <source>
        <dbReference type="EMBL" id="CAK0844694.1"/>
    </source>
</evidence>
<sequence>ASSSSAPPEPLGLGPQAPPGAGRAAEAAAAAGSAEAAAGLGPWAWAPGLAPPGRAAGGTPAAAAPAQHGVASRQVQGAEASVEFLCRKFEALTAQLQHEERAREAAERRGQSLASEVEAAEAALVAARAASDSALAASRASAEGAGRRALLQAQRAEEEHASTERLEEQCARLAEACRAEDVRCRRTLERLAAEEREVVQQECEEAELVRRLRQVEADGRVSLEDLRIAQQRALLAHNEEHALEQDAAALESSNVARQAENEASARLLSVESRRLAEQEHRAEALQETIARTRSDHLALDQRLAALRGDGGLLRAEASAARQEIQVARREAEARAVELGQEEDACAALAEELRQVEQRRAAVANESAAQRADQAELESALESLQRRREEALACKGELEARVGELTTEEQHQAAVAPGLRRSRHADDLALEDVQGELQAALRRREALVGDLALNTRAHDALLQQLQRVRPELQEADDRCRCLQGELADRARALEDELTQQRRARQELAALAGPARELRRHWAEAEPRPAPLAATWGDGRGPPPCGARASAAVAAAALATGEAAALAAAPPPPSSAAAPLQRCPAPACAEPPAAALRLLEPRAHGAGGGTQRHGGLRGVGQPAPAFVASLPASASDRD</sequence>
<feature type="compositionally biased region" description="Low complexity" evidence="2">
    <location>
        <begin position="47"/>
        <end position="66"/>
    </location>
</feature>
<evidence type="ECO:0000256" key="2">
    <source>
        <dbReference type="SAM" id="MobiDB-lite"/>
    </source>
</evidence>